<dbReference type="Proteomes" id="UP001597119">
    <property type="component" value="Unassembled WGS sequence"/>
</dbReference>
<accession>A0ABD6CF24</accession>
<keyword evidence="2" id="KW-0460">Magnesium</keyword>
<comment type="function">
    <text evidence="2">Poorly processive, error-prone DNA polymerase involved in untargeted mutagenesis. Copies undamaged DNA at stalled replication forks, which arise in vivo from mismatched or misaligned primer ends. These misaligned primers can be extended by PolIV. Exhibits no 3'-5' exonuclease (proofreading) activity. May be involved in translesional synthesis.</text>
</comment>
<dbReference type="Gene3D" id="3.30.70.270">
    <property type="match status" value="1"/>
</dbReference>
<dbReference type="HAMAP" id="MF_01113">
    <property type="entry name" value="DNApol_IV"/>
    <property type="match status" value="1"/>
</dbReference>
<evidence type="ECO:0000313" key="6">
    <source>
        <dbReference type="Proteomes" id="UP001597119"/>
    </source>
</evidence>
<dbReference type="InterPro" id="IPR022880">
    <property type="entry name" value="DNApol_IV"/>
</dbReference>
<evidence type="ECO:0000256" key="1">
    <source>
        <dbReference type="ARBA" id="ARBA00010945"/>
    </source>
</evidence>
<feature type="site" description="Substrate discrimination" evidence="2">
    <location>
        <position position="26"/>
    </location>
</feature>
<comment type="caution">
    <text evidence="5">The sequence shown here is derived from an EMBL/GenBank/DDBJ whole genome shotgun (WGS) entry which is preliminary data.</text>
</comment>
<dbReference type="GO" id="GO:0006261">
    <property type="term" value="P:DNA-templated DNA replication"/>
    <property type="evidence" value="ECO:0007669"/>
    <property type="project" value="UniProtKB-UniRule"/>
</dbReference>
<dbReference type="GO" id="GO:0000287">
    <property type="term" value="F:magnesium ion binding"/>
    <property type="evidence" value="ECO:0007669"/>
    <property type="project" value="UniProtKB-UniRule"/>
</dbReference>
<keyword evidence="2" id="KW-0963">Cytoplasm</keyword>
<feature type="region of interest" description="Disordered" evidence="3">
    <location>
        <begin position="260"/>
        <end position="285"/>
    </location>
</feature>
<keyword evidence="2" id="KW-0238">DNA-binding</keyword>
<feature type="region of interest" description="Disordered" evidence="3">
    <location>
        <begin position="379"/>
        <end position="424"/>
    </location>
</feature>
<sequence>MDERLPGTEPSDREQTVCHVDMDCFYAACERLKEPALEGEPLVVGMGFEAGETHGAVATASYEAREFGVESAMAISKALELLPRKVTAADDPEIDVDEAGFYRPVDMDFYQSVAADVKEILHDTADTVREVSIDEAYLDVTETVAWDEVESFASDLKARIREEVGVEASIGVAPTMSAAKIASDHDKPDGLVVVEPGEVRDFLAPLDVEEVHNVGPVTARELRSMDIETAGDLAAADPDRVSETFGERGREIWKYARGEDDRSVEPVGKPKSLSRESAFTSATDDPEAVADRVRALADDVAERASRKGALYQTIGIKVVTPPFDIHTRADSLPGPIEEPDLVEEVALDLLTEFQGERVRKVGVRVSNLEFADNEQASLDGFENATAREATPRENRSLNEFTPGQTATDEADEDPSGQTSLGDFG</sequence>
<dbReference type="InterPro" id="IPR001126">
    <property type="entry name" value="UmuC"/>
</dbReference>
<dbReference type="EMBL" id="JBHUDJ010000014">
    <property type="protein sequence ID" value="MFD1588547.1"/>
    <property type="molecule type" value="Genomic_DNA"/>
</dbReference>
<feature type="compositionally biased region" description="Polar residues" evidence="3">
    <location>
        <begin position="415"/>
        <end position="424"/>
    </location>
</feature>
<keyword evidence="2 5" id="KW-0808">Transferase</keyword>
<comment type="subunit">
    <text evidence="2">Monomer.</text>
</comment>
<dbReference type="GO" id="GO:0006281">
    <property type="term" value="P:DNA repair"/>
    <property type="evidence" value="ECO:0007669"/>
    <property type="project" value="UniProtKB-UniRule"/>
</dbReference>
<dbReference type="PANTHER" id="PTHR11076:SF33">
    <property type="entry name" value="DNA POLYMERASE KAPPA"/>
    <property type="match status" value="1"/>
</dbReference>
<keyword evidence="2" id="KW-0227">DNA damage</keyword>
<comment type="cofactor">
    <cofactor evidence="2">
        <name>Mg(2+)</name>
        <dbReference type="ChEBI" id="CHEBI:18420"/>
    </cofactor>
    <text evidence="2">Binds 2 magnesium ions per subunit.</text>
</comment>
<evidence type="ECO:0000256" key="3">
    <source>
        <dbReference type="SAM" id="MobiDB-lite"/>
    </source>
</evidence>
<dbReference type="InterPro" id="IPR050116">
    <property type="entry name" value="DNA_polymerase-Y"/>
</dbReference>
<dbReference type="EC" id="2.7.7.7" evidence="2"/>
<evidence type="ECO:0000259" key="4">
    <source>
        <dbReference type="PROSITE" id="PS50173"/>
    </source>
</evidence>
<dbReference type="InterPro" id="IPR043128">
    <property type="entry name" value="Rev_trsase/Diguanyl_cyclase"/>
</dbReference>
<keyword evidence="2" id="KW-0235">DNA replication</keyword>
<proteinExistence type="inferred from homology"/>
<evidence type="ECO:0000313" key="5">
    <source>
        <dbReference type="EMBL" id="MFD1588547.1"/>
    </source>
</evidence>
<dbReference type="Pfam" id="PF00817">
    <property type="entry name" value="IMS"/>
    <property type="match status" value="1"/>
</dbReference>
<gene>
    <name evidence="5" type="primary">dinB</name>
    <name evidence="2" type="synonym">dbh</name>
    <name evidence="5" type="ORF">ACFR9U_16335</name>
</gene>
<dbReference type="NCBIfam" id="NF002677">
    <property type="entry name" value="PRK02406.1"/>
    <property type="match status" value="1"/>
</dbReference>
<keyword evidence="2 5" id="KW-0548">Nucleotidyltransferase</keyword>
<dbReference type="InterPro" id="IPR024728">
    <property type="entry name" value="PolY_HhH_motif"/>
</dbReference>
<feature type="active site" evidence="2">
    <location>
        <position position="135"/>
    </location>
</feature>
<dbReference type="RefSeq" id="WP_247378100.1">
    <property type="nucleotide sequence ID" value="NZ_JALLGV010000005.1"/>
</dbReference>
<dbReference type="Pfam" id="PF11799">
    <property type="entry name" value="IMS_C"/>
    <property type="match status" value="1"/>
</dbReference>
<comment type="subcellular location">
    <subcellularLocation>
        <location evidence="2">Cytoplasm</location>
    </subcellularLocation>
</comment>
<keyword evidence="6" id="KW-1185">Reference proteome</keyword>
<dbReference type="InterPro" id="IPR017961">
    <property type="entry name" value="DNA_pol_Y-fam_little_finger"/>
</dbReference>
<organism evidence="5 6">
    <name type="scientific">Halorientalis brevis</name>
    <dbReference type="NCBI Taxonomy" id="1126241"/>
    <lineage>
        <taxon>Archaea</taxon>
        <taxon>Methanobacteriati</taxon>
        <taxon>Methanobacteriota</taxon>
        <taxon>Stenosarchaea group</taxon>
        <taxon>Halobacteria</taxon>
        <taxon>Halobacteriales</taxon>
        <taxon>Haloarculaceae</taxon>
        <taxon>Halorientalis</taxon>
    </lineage>
</organism>
<dbReference type="GO" id="GO:0003887">
    <property type="term" value="F:DNA-directed DNA polymerase activity"/>
    <property type="evidence" value="ECO:0007669"/>
    <property type="project" value="UniProtKB-UniRule"/>
</dbReference>
<dbReference type="CDD" id="cd03586">
    <property type="entry name" value="PolY_Pol_IV_kappa"/>
    <property type="match status" value="1"/>
</dbReference>
<dbReference type="GO" id="GO:0003677">
    <property type="term" value="F:DNA binding"/>
    <property type="evidence" value="ECO:0007669"/>
    <property type="project" value="UniProtKB-UniRule"/>
</dbReference>
<feature type="domain" description="UmuC" evidence="4">
    <location>
        <begin position="17"/>
        <end position="215"/>
    </location>
</feature>
<dbReference type="PROSITE" id="PS50173">
    <property type="entry name" value="UMUC"/>
    <property type="match status" value="1"/>
</dbReference>
<dbReference type="Pfam" id="PF11798">
    <property type="entry name" value="IMS_HHH"/>
    <property type="match status" value="1"/>
</dbReference>
<dbReference type="PANTHER" id="PTHR11076">
    <property type="entry name" value="DNA REPAIR POLYMERASE UMUC / TRANSFERASE FAMILY MEMBER"/>
    <property type="match status" value="1"/>
</dbReference>
<feature type="binding site" evidence="2">
    <location>
        <position position="21"/>
    </location>
    <ligand>
        <name>Mg(2+)</name>
        <dbReference type="ChEBI" id="CHEBI:18420"/>
    </ligand>
</feature>
<name>A0ABD6CF24_9EURY</name>
<dbReference type="SUPFAM" id="SSF56672">
    <property type="entry name" value="DNA/RNA polymerases"/>
    <property type="match status" value="1"/>
</dbReference>
<dbReference type="InterPro" id="IPR043502">
    <property type="entry name" value="DNA/RNA_pol_sf"/>
</dbReference>
<dbReference type="GO" id="GO:0005737">
    <property type="term" value="C:cytoplasm"/>
    <property type="evidence" value="ECO:0007669"/>
    <property type="project" value="UniProtKB-SubCell"/>
</dbReference>
<dbReference type="SUPFAM" id="SSF100879">
    <property type="entry name" value="Lesion bypass DNA polymerase (Y-family), little finger domain"/>
    <property type="match status" value="1"/>
</dbReference>
<evidence type="ECO:0000256" key="2">
    <source>
        <dbReference type="HAMAP-Rule" id="MF_01113"/>
    </source>
</evidence>
<reference evidence="5 6" key="1">
    <citation type="journal article" date="2019" name="Int. J. Syst. Evol. Microbiol.">
        <title>The Global Catalogue of Microorganisms (GCM) 10K type strain sequencing project: providing services to taxonomists for standard genome sequencing and annotation.</title>
        <authorList>
            <consortium name="The Broad Institute Genomics Platform"/>
            <consortium name="The Broad Institute Genome Sequencing Center for Infectious Disease"/>
            <person name="Wu L."/>
            <person name="Ma J."/>
        </authorList>
    </citation>
    <scope>NUCLEOTIDE SEQUENCE [LARGE SCALE GENOMIC DNA]</scope>
    <source>
        <strain evidence="5 6">CGMCC 1.12125</strain>
    </source>
</reference>
<feature type="binding site" evidence="2">
    <location>
        <position position="134"/>
    </location>
    <ligand>
        <name>Mg(2+)</name>
        <dbReference type="ChEBI" id="CHEBI:18420"/>
    </ligand>
</feature>
<keyword evidence="2" id="KW-0234">DNA repair</keyword>
<keyword evidence="2" id="KW-0515">Mutator protein</keyword>
<comment type="catalytic activity">
    <reaction evidence="2">
        <text>DNA(n) + a 2'-deoxyribonucleoside 5'-triphosphate = DNA(n+1) + diphosphate</text>
        <dbReference type="Rhea" id="RHEA:22508"/>
        <dbReference type="Rhea" id="RHEA-COMP:17339"/>
        <dbReference type="Rhea" id="RHEA-COMP:17340"/>
        <dbReference type="ChEBI" id="CHEBI:33019"/>
        <dbReference type="ChEBI" id="CHEBI:61560"/>
        <dbReference type="ChEBI" id="CHEBI:173112"/>
        <dbReference type="EC" id="2.7.7.7"/>
    </reaction>
</comment>
<feature type="compositionally biased region" description="Polar residues" evidence="3">
    <location>
        <begin position="397"/>
        <end position="407"/>
    </location>
</feature>
<dbReference type="Gene3D" id="3.30.1490.100">
    <property type="entry name" value="DNA polymerase, Y-family, little finger domain"/>
    <property type="match status" value="1"/>
</dbReference>
<keyword evidence="2" id="KW-0479">Metal-binding</keyword>
<protein>
    <recommendedName>
        <fullName evidence="2">DNA polymerase IV</fullName>
        <shortName evidence="2">Pol IV</shortName>
        <ecNumber evidence="2">2.7.7.7</ecNumber>
    </recommendedName>
</protein>
<dbReference type="Gene3D" id="1.10.150.20">
    <property type="entry name" value="5' to 3' exonuclease, C-terminal subdomain"/>
    <property type="match status" value="1"/>
</dbReference>
<comment type="similarity">
    <text evidence="1 2">Belongs to the DNA polymerase type-Y family.</text>
</comment>
<keyword evidence="2" id="KW-0239">DNA-directed DNA polymerase</keyword>
<dbReference type="AlphaFoldDB" id="A0ABD6CF24"/>
<dbReference type="Gene3D" id="3.40.1170.60">
    <property type="match status" value="1"/>
</dbReference>
<dbReference type="InterPro" id="IPR036775">
    <property type="entry name" value="DNA_pol_Y-fam_lit_finger_sf"/>
</dbReference>